<evidence type="ECO:0000256" key="1">
    <source>
        <dbReference type="ARBA" id="ARBA00023015"/>
    </source>
</evidence>
<dbReference type="SUPFAM" id="SSF46689">
    <property type="entry name" value="Homeodomain-like"/>
    <property type="match status" value="1"/>
</dbReference>
<evidence type="ECO:0000256" key="3">
    <source>
        <dbReference type="ARBA" id="ARBA00023163"/>
    </source>
</evidence>
<keyword evidence="3" id="KW-0804">Transcription</keyword>
<protein>
    <submittedName>
        <fullName evidence="6">Mycofactocin system transcriptional regulator</fullName>
    </submittedName>
</protein>
<organism evidence="6 7">
    <name type="scientific">Microtetraspora fusca</name>
    <dbReference type="NCBI Taxonomy" id="1997"/>
    <lineage>
        <taxon>Bacteria</taxon>
        <taxon>Bacillati</taxon>
        <taxon>Actinomycetota</taxon>
        <taxon>Actinomycetes</taxon>
        <taxon>Streptosporangiales</taxon>
        <taxon>Streptosporangiaceae</taxon>
        <taxon>Microtetraspora</taxon>
    </lineage>
</organism>
<dbReference type="InterPro" id="IPR001647">
    <property type="entry name" value="HTH_TetR"/>
</dbReference>
<evidence type="ECO:0000313" key="6">
    <source>
        <dbReference type="EMBL" id="MFF4777981.1"/>
    </source>
</evidence>
<dbReference type="InterPro" id="IPR041347">
    <property type="entry name" value="MftR_C"/>
</dbReference>
<reference evidence="6 7" key="1">
    <citation type="submission" date="2024-10" db="EMBL/GenBank/DDBJ databases">
        <title>The Natural Products Discovery Center: Release of the First 8490 Sequenced Strains for Exploring Actinobacteria Biosynthetic Diversity.</title>
        <authorList>
            <person name="Kalkreuter E."/>
            <person name="Kautsar S.A."/>
            <person name="Yang D."/>
            <person name="Bader C.D."/>
            <person name="Teijaro C.N."/>
            <person name="Fluegel L."/>
            <person name="Davis C.M."/>
            <person name="Simpson J.R."/>
            <person name="Lauterbach L."/>
            <person name="Steele A.D."/>
            <person name="Gui C."/>
            <person name="Meng S."/>
            <person name="Li G."/>
            <person name="Viehrig K."/>
            <person name="Ye F."/>
            <person name="Su P."/>
            <person name="Kiefer A.F."/>
            <person name="Nichols A."/>
            <person name="Cepeda A.J."/>
            <person name="Yan W."/>
            <person name="Fan B."/>
            <person name="Jiang Y."/>
            <person name="Adhikari A."/>
            <person name="Zheng C.-J."/>
            <person name="Schuster L."/>
            <person name="Cowan T.M."/>
            <person name="Smanski M.J."/>
            <person name="Chevrette M.G."/>
            <person name="De Carvalho L.P.S."/>
            <person name="Shen B."/>
        </authorList>
    </citation>
    <scope>NUCLEOTIDE SEQUENCE [LARGE SCALE GENOMIC DNA]</scope>
    <source>
        <strain evidence="6 7">NPDC001281</strain>
    </source>
</reference>
<dbReference type="RefSeq" id="WP_387346485.1">
    <property type="nucleotide sequence ID" value="NZ_JBIAXI010000027.1"/>
</dbReference>
<dbReference type="Gene3D" id="1.10.357.10">
    <property type="entry name" value="Tetracycline Repressor, domain 2"/>
    <property type="match status" value="1"/>
</dbReference>
<dbReference type="Gene3D" id="1.10.10.60">
    <property type="entry name" value="Homeodomain-like"/>
    <property type="match status" value="1"/>
</dbReference>
<dbReference type="PRINTS" id="PR00455">
    <property type="entry name" value="HTHTETR"/>
</dbReference>
<sequence>MTTRSRHPQGRKPVTDHAAIERVAFALFEERGFEATTVDAIAEAAGIGRRTLFRYYPSKNDIPWGQFDASLADLARSLDAMPRDIPVREAVHRAVLAFNRFDDAALPQHRQRMTLLLRTPALQAHSTLRYRQWREVIARYVAGRYGLAPADLLPRMVGQVSLALALSAYEQWLEQEGRSLEELLDEALAGLRAYLAEPGR</sequence>
<proteinExistence type="predicted"/>
<dbReference type="Pfam" id="PF00440">
    <property type="entry name" value="TetR_N"/>
    <property type="match status" value="1"/>
</dbReference>
<keyword evidence="1" id="KW-0805">Transcription regulation</keyword>
<name>A0ABW6VGD6_MICFU</name>
<dbReference type="InterPro" id="IPR009057">
    <property type="entry name" value="Homeodomain-like_sf"/>
</dbReference>
<accession>A0ABW6VGD6</accession>
<dbReference type="Proteomes" id="UP001602119">
    <property type="component" value="Unassembled WGS sequence"/>
</dbReference>
<keyword evidence="2 4" id="KW-0238">DNA-binding</keyword>
<comment type="caution">
    <text evidence="6">The sequence shown here is derived from an EMBL/GenBank/DDBJ whole genome shotgun (WGS) entry which is preliminary data.</text>
</comment>
<feature type="DNA-binding region" description="H-T-H motif" evidence="4">
    <location>
        <begin position="37"/>
        <end position="56"/>
    </location>
</feature>
<dbReference type="InterPro" id="IPR023851">
    <property type="entry name" value="Tscrpt_reg_TetR-type"/>
</dbReference>
<dbReference type="Pfam" id="PF17754">
    <property type="entry name" value="TetR_C_14"/>
    <property type="match status" value="1"/>
</dbReference>
<evidence type="ECO:0000313" key="7">
    <source>
        <dbReference type="Proteomes" id="UP001602119"/>
    </source>
</evidence>
<keyword evidence="7" id="KW-1185">Reference proteome</keyword>
<dbReference type="PANTHER" id="PTHR30055:SF234">
    <property type="entry name" value="HTH-TYPE TRANSCRIPTIONAL REGULATOR BETI"/>
    <property type="match status" value="1"/>
</dbReference>
<gene>
    <name evidence="6" type="primary">mftR</name>
    <name evidence="6" type="ORF">ACFY05_34660</name>
</gene>
<dbReference type="PROSITE" id="PS50977">
    <property type="entry name" value="HTH_TETR_2"/>
    <property type="match status" value="1"/>
</dbReference>
<evidence type="ECO:0000259" key="5">
    <source>
        <dbReference type="PROSITE" id="PS50977"/>
    </source>
</evidence>
<dbReference type="PANTHER" id="PTHR30055">
    <property type="entry name" value="HTH-TYPE TRANSCRIPTIONAL REGULATOR RUTR"/>
    <property type="match status" value="1"/>
</dbReference>
<evidence type="ECO:0000256" key="4">
    <source>
        <dbReference type="PROSITE-ProRule" id="PRU00335"/>
    </source>
</evidence>
<feature type="domain" description="HTH tetR-type" evidence="5">
    <location>
        <begin position="14"/>
        <end position="74"/>
    </location>
</feature>
<dbReference type="NCBIfam" id="TIGR03968">
    <property type="entry name" value="mycofact_TetR"/>
    <property type="match status" value="1"/>
</dbReference>
<dbReference type="InterPro" id="IPR050109">
    <property type="entry name" value="HTH-type_TetR-like_transc_reg"/>
</dbReference>
<dbReference type="EMBL" id="JBIAXI010000027">
    <property type="protein sequence ID" value="MFF4777981.1"/>
    <property type="molecule type" value="Genomic_DNA"/>
</dbReference>
<evidence type="ECO:0000256" key="2">
    <source>
        <dbReference type="ARBA" id="ARBA00023125"/>
    </source>
</evidence>